<dbReference type="InterPro" id="IPR015422">
    <property type="entry name" value="PyrdxlP-dep_Trfase_small"/>
</dbReference>
<keyword evidence="3" id="KW-0808">Transferase</keyword>
<evidence type="ECO:0000256" key="2">
    <source>
        <dbReference type="ARBA" id="ARBA00022576"/>
    </source>
</evidence>
<comment type="cofactor">
    <cofactor evidence="1">
        <name>pyridoxal 5'-phosphate</name>
        <dbReference type="ChEBI" id="CHEBI:597326"/>
    </cofactor>
</comment>
<keyword evidence="4 5" id="KW-0663">Pyridoxal phosphate</keyword>
<evidence type="ECO:0000256" key="1">
    <source>
        <dbReference type="ARBA" id="ARBA00001933"/>
    </source>
</evidence>
<comment type="caution">
    <text evidence="7">The sequence shown here is derived from an EMBL/GenBank/DDBJ whole genome shotgun (WGS) entry which is preliminary data.</text>
</comment>
<keyword evidence="2" id="KW-0032">Aminotransferase</keyword>
<dbReference type="PIRSF" id="PIRSF000521">
    <property type="entry name" value="Transaminase_4ab_Lys_Orn"/>
    <property type="match status" value="1"/>
</dbReference>
<dbReference type="PANTHER" id="PTHR11986">
    <property type="entry name" value="AMINOTRANSFERASE CLASS III"/>
    <property type="match status" value="1"/>
</dbReference>
<gene>
    <name evidence="7" type="ORF">DLM65_07610</name>
</gene>
<evidence type="ECO:0008006" key="9">
    <source>
        <dbReference type="Google" id="ProtNLM"/>
    </source>
</evidence>
<dbReference type="Gene3D" id="3.40.640.10">
    <property type="entry name" value="Type I PLP-dependent aspartate aminotransferase-like (Major domain)"/>
    <property type="match status" value="1"/>
</dbReference>
<dbReference type="InterPro" id="IPR015421">
    <property type="entry name" value="PyrdxlP-dep_Trfase_major"/>
</dbReference>
<evidence type="ECO:0000313" key="8">
    <source>
        <dbReference type="Proteomes" id="UP000248724"/>
    </source>
</evidence>
<dbReference type="GO" id="GO:0030170">
    <property type="term" value="F:pyridoxal phosphate binding"/>
    <property type="evidence" value="ECO:0007669"/>
    <property type="project" value="InterPro"/>
</dbReference>
<dbReference type="InterPro" id="IPR005814">
    <property type="entry name" value="Aminotrans_3"/>
</dbReference>
<feature type="region of interest" description="Disordered" evidence="6">
    <location>
        <begin position="1"/>
        <end position="48"/>
    </location>
</feature>
<dbReference type="PANTHER" id="PTHR11986:SF79">
    <property type="entry name" value="ACETYLORNITHINE AMINOTRANSFERASE, MITOCHONDRIAL"/>
    <property type="match status" value="1"/>
</dbReference>
<evidence type="ECO:0000256" key="3">
    <source>
        <dbReference type="ARBA" id="ARBA00022679"/>
    </source>
</evidence>
<evidence type="ECO:0000256" key="6">
    <source>
        <dbReference type="SAM" id="MobiDB-lite"/>
    </source>
</evidence>
<dbReference type="InterPro" id="IPR050103">
    <property type="entry name" value="Class-III_PLP-dep_AT"/>
</dbReference>
<dbReference type="AlphaFoldDB" id="A0A2W6A5F7"/>
<accession>A0A2W6A5F7</accession>
<dbReference type="EMBL" id="QHBU01000148">
    <property type="protein sequence ID" value="PZR80588.1"/>
    <property type="molecule type" value="Genomic_DNA"/>
</dbReference>
<dbReference type="CDD" id="cd00610">
    <property type="entry name" value="OAT_like"/>
    <property type="match status" value="1"/>
</dbReference>
<reference evidence="7 8" key="1">
    <citation type="journal article" date="2017" name="Nature">
        <title>Atmospheric trace gases support primary production in Antarctic desert surface soil.</title>
        <authorList>
            <person name="Ji M."/>
            <person name="Greening C."/>
            <person name="Vanwonterghem I."/>
            <person name="Carere C.R."/>
            <person name="Bay S.K."/>
            <person name="Steen J.A."/>
            <person name="Montgomery K."/>
            <person name="Lines T."/>
            <person name="Beardall J."/>
            <person name="van Dorst J."/>
            <person name="Snape I."/>
            <person name="Stott M.B."/>
            <person name="Hugenholtz P."/>
            <person name="Ferrari B.C."/>
        </authorList>
    </citation>
    <scope>NUCLEOTIDE SEQUENCE [LARGE SCALE GENOMIC DNA]</scope>
    <source>
        <strain evidence="7">RRmetagenome_bin12</strain>
    </source>
</reference>
<dbReference type="Proteomes" id="UP000248724">
    <property type="component" value="Unassembled WGS sequence"/>
</dbReference>
<evidence type="ECO:0000256" key="5">
    <source>
        <dbReference type="RuleBase" id="RU003560"/>
    </source>
</evidence>
<sequence length="488" mass="50933">MVAPAAPQPDSPAPQGAATVPSRDRGRQHPLPPAARTPRPPHPAARWWRQRHRGNLVSTTVGTSPTSAVAQTVRRLGGGGPRRIAESAGLVVTHGEGPYLVTDDGRRLLDFATAMGVAAIGHGNPVWSEAVAAQAKKLAACVLHTPEHAAYLDRLAGVLPVGVDRVALYSGGAEAVEVAVRLAQSVSGRRDLISFSSGFHGKTTGVRFSGGRFPDEQVSLGVDWVHSLPYPRCEEHDALTYPECAEDGAGALAELDRSAAELEGVAAIIVEPVLGTAGNRPPERGFLAGLRALCDRRGWLLIVDESITGFGRLGRNFAVDWFGVRPDILVLGKAIGGGYPLSGVAASGELWDASLFAQPSATSSSYGANPLACAAGSAVLEVIAAPGFLDHVNGTALRLAEGVVALDRESPYVAHNRGVGMMLGFDLLDPATGSLAGPELCLRLFRRCLDEGILIVGDVPEVRLNPPLVLTEDGADEAIAALRRALAG</sequence>
<evidence type="ECO:0000313" key="7">
    <source>
        <dbReference type="EMBL" id="PZR80588.1"/>
    </source>
</evidence>
<comment type="similarity">
    <text evidence="5">Belongs to the class-III pyridoxal-phosphate-dependent aminotransferase family.</text>
</comment>
<dbReference type="Gene3D" id="3.90.1150.10">
    <property type="entry name" value="Aspartate Aminotransferase, domain 1"/>
    <property type="match status" value="1"/>
</dbReference>
<evidence type="ECO:0000256" key="4">
    <source>
        <dbReference type="ARBA" id="ARBA00022898"/>
    </source>
</evidence>
<dbReference type="Pfam" id="PF00202">
    <property type="entry name" value="Aminotran_3"/>
    <property type="match status" value="1"/>
</dbReference>
<organism evidence="7 8">
    <name type="scientific">Candidatus Aeolococcus gillhamiae</name>
    <dbReference type="NCBI Taxonomy" id="3127015"/>
    <lineage>
        <taxon>Bacteria</taxon>
        <taxon>Bacillati</taxon>
        <taxon>Candidatus Dormiibacterota</taxon>
        <taxon>Candidatus Dormibacteria</taxon>
        <taxon>Candidatus Aeolococcales</taxon>
        <taxon>Candidatus Aeolococcaceae</taxon>
        <taxon>Candidatus Aeolococcus</taxon>
    </lineage>
</organism>
<feature type="compositionally biased region" description="Pro residues" evidence="6">
    <location>
        <begin position="1"/>
        <end position="12"/>
    </location>
</feature>
<protein>
    <recommendedName>
        <fullName evidence="9">Aspartate aminotransferase family protein</fullName>
    </recommendedName>
</protein>
<dbReference type="SUPFAM" id="SSF53383">
    <property type="entry name" value="PLP-dependent transferases"/>
    <property type="match status" value="1"/>
</dbReference>
<name>A0A2W6A5F7_9BACT</name>
<dbReference type="InterPro" id="IPR015424">
    <property type="entry name" value="PyrdxlP-dep_Trfase"/>
</dbReference>
<dbReference type="GO" id="GO:0042802">
    <property type="term" value="F:identical protein binding"/>
    <property type="evidence" value="ECO:0007669"/>
    <property type="project" value="TreeGrafter"/>
</dbReference>
<feature type="compositionally biased region" description="Pro residues" evidence="6">
    <location>
        <begin position="30"/>
        <end position="43"/>
    </location>
</feature>
<dbReference type="GO" id="GO:0008483">
    <property type="term" value="F:transaminase activity"/>
    <property type="evidence" value="ECO:0007669"/>
    <property type="project" value="UniProtKB-KW"/>
</dbReference>
<proteinExistence type="inferred from homology"/>